<name>A0A419S2I8_9SPHI</name>
<evidence type="ECO:0000256" key="1">
    <source>
        <dbReference type="ARBA" id="ARBA00023002"/>
    </source>
</evidence>
<dbReference type="InterPro" id="IPR055170">
    <property type="entry name" value="GFO_IDH_MocA-like_dom"/>
</dbReference>
<evidence type="ECO:0000313" key="5">
    <source>
        <dbReference type="Proteomes" id="UP000283433"/>
    </source>
</evidence>
<dbReference type="GO" id="GO:0000166">
    <property type="term" value="F:nucleotide binding"/>
    <property type="evidence" value="ECO:0007669"/>
    <property type="project" value="InterPro"/>
</dbReference>
<feature type="domain" description="Gfo/Idh/MocA-like oxidoreductase N-terminal" evidence="2">
    <location>
        <begin position="2"/>
        <end position="122"/>
    </location>
</feature>
<dbReference type="InterPro" id="IPR000683">
    <property type="entry name" value="Gfo/Idh/MocA-like_OxRdtase_N"/>
</dbReference>
<protein>
    <submittedName>
        <fullName evidence="4">Oxidoreductase</fullName>
    </submittedName>
</protein>
<dbReference type="RefSeq" id="WP_120182838.1">
    <property type="nucleotide sequence ID" value="NZ_MBTA01000028.1"/>
</dbReference>
<dbReference type="OrthoDB" id="9795543at2"/>
<dbReference type="AlphaFoldDB" id="A0A419S2I8"/>
<comment type="caution">
    <text evidence="4">The sequence shown here is derived from an EMBL/GenBank/DDBJ whole genome shotgun (WGS) entry which is preliminary data.</text>
</comment>
<dbReference type="PANTHER" id="PTHR43818:SF11">
    <property type="entry name" value="BCDNA.GH03377"/>
    <property type="match status" value="1"/>
</dbReference>
<dbReference type="Gene3D" id="3.30.360.10">
    <property type="entry name" value="Dihydrodipicolinate Reductase, domain 2"/>
    <property type="match status" value="1"/>
</dbReference>
<keyword evidence="5" id="KW-1185">Reference proteome</keyword>
<proteinExistence type="predicted"/>
<accession>A0A419S2I8</accession>
<dbReference type="Pfam" id="PF22725">
    <property type="entry name" value="GFO_IDH_MocA_C3"/>
    <property type="match status" value="1"/>
</dbReference>
<dbReference type="InterPro" id="IPR036291">
    <property type="entry name" value="NAD(P)-bd_dom_sf"/>
</dbReference>
<evidence type="ECO:0000313" key="4">
    <source>
        <dbReference type="EMBL" id="RKD13187.1"/>
    </source>
</evidence>
<dbReference type="SUPFAM" id="SSF51735">
    <property type="entry name" value="NAD(P)-binding Rossmann-fold domains"/>
    <property type="match status" value="1"/>
</dbReference>
<dbReference type="InterPro" id="IPR050463">
    <property type="entry name" value="Gfo/Idh/MocA_oxidrdct_glycsds"/>
</dbReference>
<feature type="domain" description="GFO/IDH/MocA-like oxidoreductase" evidence="3">
    <location>
        <begin position="130"/>
        <end position="256"/>
    </location>
</feature>
<dbReference type="PANTHER" id="PTHR43818">
    <property type="entry name" value="BCDNA.GH03377"/>
    <property type="match status" value="1"/>
</dbReference>
<evidence type="ECO:0000259" key="2">
    <source>
        <dbReference type="Pfam" id="PF01408"/>
    </source>
</evidence>
<reference evidence="4 5" key="1">
    <citation type="submission" date="2016-07" db="EMBL/GenBank/DDBJ databases">
        <title>Genome of Pelobium manganitolerans.</title>
        <authorList>
            <person name="Wu S."/>
            <person name="Wang G."/>
        </authorList>
    </citation>
    <scope>NUCLEOTIDE SEQUENCE [LARGE SCALE GENOMIC DNA]</scope>
    <source>
        <strain evidence="4 5">YS-25</strain>
    </source>
</reference>
<sequence>MINWGILGCGDVTEIKSGPAFNKVGNSRVEAVMRRNASKAEDYAKRHAVDKWYSKADDLINDANINAIYIATPPAPHKDYALQALKAGKNVYIEKPVTLNSVECKELIEAEKRYGKKVVVAHYRRAQPFFLKLKELIDQEVIGDIRLVDLKLYQQPGSEAIAKTEENWRINPEISGGGLFFDLAPHQLDILVHIFGKPLAFNGFSVNQRKTEPVADVTLGQILFAKDVAFTGTWCFNSLPEDEVERCEIIGSKGKISFSFFSANMSLTANGKTIHFDFPPMQHVQQAMIAKTVDYFAGVNGENPCSLQDALVSMEVMENFMTVKV</sequence>
<dbReference type="EMBL" id="MBTA01000028">
    <property type="protein sequence ID" value="RKD13187.1"/>
    <property type="molecule type" value="Genomic_DNA"/>
</dbReference>
<dbReference type="Gene3D" id="3.40.50.720">
    <property type="entry name" value="NAD(P)-binding Rossmann-like Domain"/>
    <property type="match status" value="1"/>
</dbReference>
<dbReference type="GO" id="GO:0016491">
    <property type="term" value="F:oxidoreductase activity"/>
    <property type="evidence" value="ECO:0007669"/>
    <property type="project" value="UniProtKB-KW"/>
</dbReference>
<dbReference type="Proteomes" id="UP000283433">
    <property type="component" value="Unassembled WGS sequence"/>
</dbReference>
<evidence type="ECO:0000259" key="3">
    <source>
        <dbReference type="Pfam" id="PF22725"/>
    </source>
</evidence>
<keyword evidence="1" id="KW-0560">Oxidoreductase</keyword>
<dbReference type="SUPFAM" id="SSF55347">
    <property type="entry name" value="Glyceraldehyde-3-phosphate dehydrogenase-like, C-terminal domain"/>
    <property type="match status" value="1"/>
</dbReference>
<gene>
    <name evidence="4" type="ORF">BCY91_10195</name>
</gene>
<dbReference type="Pfam" id="PF01408">
    <property type="entry name" value="GFO_IDH_MocA"/>
    <property type="match status" value="1"/>
</dbReference>
<organism evidence="4 5">
    <name type="scientific">Pelobium manganitolerans</name>
    <dbReference type="NCBI Taxonomy" id="1842495"/>
    <lineage>
        <taxon>Bacteria</taxon>
        <taxon>Pseudomonadati</taxon>
        <taxon>Bacteroidota</taxon>
        <taxon>Sphingobacteriia</taxon>
        <taxon>Sphingobacteriales</taxon>
        <taxon>Sphingobacteriaceae</taxon>
        <taxon>Pelobium</taxon>
    </lineage>
</organism>